<organism evidence="1 2">
    <name type="scientific">Eretmocerus hayati</name>
    <dbReference type="NCBI Taxonomy" id="131215"/>
    <lineage>
        <taxon>Eukaryota</taxon>
        <taxon>Metazoa</taxon>
        <taxon>Ecdysozoa</taxon>
        <taxon>Arthropoda</taxon>
        <taxon>Hexapoda</taxon>
        <taxon>Insecta</taxon>
        <taxon>Pterygota</taxon>
        <taxon>Neoptera</taxon>
        <taxon>Endopterygota</taxon>
        <taxon>Hymenoptera</taxon>
        <taxon>Apocrita</taxon>
        <taxon>Proctotrupomorpha</taxon>
        <taxon>Chalcidoidea</taxon>
        <taxon>Aphelinidae</taxon>
        <taxon>Aphelininae</taxon>
        <taxon>Eretmocerus</taxon>
    </lineage>
</organism>
<protein>
    <submittedName>
        <fullName evidence="1">Uncharacterized protein</fullName>
    </submittedName>
</protein>
<gene>
    <name evidence="1" type="ORF">QAD02_006290</name>
</gene>
<dbReference type="Proteomes" id="UP001239111">
    <property type="component" value="Chromosome 4"/>
</dbReference>
<evidence type="ECO:0000313" key="1">
    <source>
        <dbReference type="EMBL" id="KAJ8664628.1"/>
    </source>
</evidence>
<keyword evidence="2" id="KW-1185">Reference proteome</keyword>
<proteinExistence type="predicted"/>
<sequence>MLIMIKKKLIFVYHYLSVFIIFSGELQNDTNPTEIKSRHRRIANGFPTNRNDYPYIVSIQSIRGSHVCAGSIISEKFVLTAGHCASRPTPSMAVMVGEPFQDNYPNQYYSVDEVFRHESYNLPNNLADAINDITLIKLKEPIKFSRIAQKVKLIRRDQYVIVGSNAIALGWGAVREPQNDNDYTYNPAIDTQDSPLVFDRFRFDNASRLYARVFPKHLQYVSQTVITRKECLAKYQDPVHESHLCTFSPGRGPCFKDSGGPLIVDGIQVGVYSGGKRCGNNPGFPSLWTNISLFRDWIDSKMKDSVQHRDETKVPSKFVTNNYVTTPSTWVFPHN</sequence>
<reference evidence="1" key="1">
    <citation type="submission" date="2023-04" db="EMBL/GenBank/DDBJ databases">
        <title>A chromosome-level genome assembly of the parasitoid wasp Eretmocerus hayati.</title>
        <authorList>
            <person name="Zhong Y."/>
            <person name="Liu S."/>
            <person name="Liu Y."/>
        </authorList>
    </citation>
    <scope>NUCLEOTIDE SEQUENCE</scope>
    <source>
        <strain evidence="1">ZJU_SS_LIU_2023</strain>
    </source>
</reference>
<name>A0ACC2N0I5_9HYME</name>
<dbReference type="EMBL" id="CM056744">
    <property type="protein sequence ID" value="KAJ8664628.1"/>
    <property type="molecule type" value="Genomic_DNA"/>
</dbReference>
<comment type="caution">
    <text evidence="1">The sequence shown here is derived from an EMBL/GenBank/DDBJ whole genome shotgun (WGS) entry which is preliminary data.</text>
</comment>
<accession>A0ACC2N0I5</accession>
<evidence type="ECO:0000313" key="2">
    <source>
        <dbReference type="Proteomes" id="UP001239111"/>
    </source>
</evidence>